<dbReference type="EC" id="1.14.14.18" evidence="2"/>
<dbReference type="OrthoDB" id="384737at2"/>
<dbReference type="SUPFAM" id="SSF54909">
    <property type="entry name" value="Dimeric alpha+beta barrel"/>
    <property type="match status" value="1"/>
</dbReference>
<dbReference type="PROSITE" id="PS51725">
    <property type="entry name" value="ABM"/>
    <property type="match status" value="1"/>
</dbReference>
<organism evidence="2 3">
    <name type="scientific">Cytobacillus kochii</name>
    <dbReference type="NCBI Taxonomy" id="859143"/>
    <lineage>
        <taxon>Bacteria</taxon>
        <taxon>Bacillati</taxon>
        <taxon>Bacillota</taxon>
        <taxon>Bacilli</taxon>
        <taxon>Bacillales</taxon>
        <taxon>Bacillaceae</taxon>
        <taxon>Cytobacillus</taxon>
    </lineage>
</organism>
<dbReference type="Proteomes" id="UP000215137">
    <property type="component" value="Chromosome"/>
</dbReference>
<evidence type="ECO:0000259" key="1">
    <source>
        <dbReference type="PROSITE" id="PS51725"/>
    </source>
</evidence>
<dbReference type="GO" id="GO:0004392">
    <property type="term" value="F:heme oxygenase (decyclizing) activity"/>
    <property type="evidence" value="ECO:0007669"/>
    <property type="project" value="UniProtKB-EC"/>
</dbReference>
<dbReference type="InterPro" id="IPR050404">
    <property type="entry name" value="Heme-degrading_MO"/>
</dbReference>
<proteinExistence type="predicted"/>
<accession>A0A248TDU5</accession>
<dbReference type="AlphaFoldDB" id="A0A248TDU5"/>
<dbReference type="PANTHER" id="PTHR34474:SF4">
    <property type="entry name" value="HEME OXYGENASE (STAPHYLOBILIN-PRODUCING) 1"/>
    <property type="match status" value="1"/>
</dbReference>
<dbReference type="InterPro" id="IPR007138">
    <property type="entry name" value="ABM_dom"/>
</dbReference>
<dbReference type="RefSeq" id="WP_095369877.1">
    <property type="nucleotide sequence ID" value="NZ_CP022983.1"/>
</dbReference>
<name>A0A248TDU5_9BACI</name>
<dbReference type="NCBIfam" id="NF009839">
    <property type="entry name" value="PRK13314.1"/>
    <property type="match status" value="1"/>
</dbReference>
<protein>
    <submittedName>
        <fullName evidence="2">Heme-degrading monooxygenase IsdG</fullName>
        <ecNumber evidence="2">1.14.14.18</ecNumber>
    </submittedName>
</protein>
<feature type="domain" description="ABM" evidence="1">
    <location>
        <begin position="2"/>
        <end position="94"/>
    </location>
</feature>
<dbReference type="EMBL" id="CP022983">
    <property type="protein sequence ID" value="ASV66302.1"/>
    <property type="molecule type" value="Genomic_DNA"/>
</dbReference>
<dbReference type="PANTHER" id="PTHR34474">
    <property type="entry name" value="SIGNAL TRANSDUCTION PROTEIN TRAP"/>
    <property type="match status" value="1"/>
</dbReference>
<sequence>MYIVTNTVHLQPGNADMFVERFNREGKVETMPGFVGLEVMLTENTKEYEEITIVTRWEDPTGFKGWMKSREFKDAHAHRGGIPEFIIKNKTTYYQVKLRRKPRIETESSVG</sequence>
<dbReference type="Pfam" id="PF03992">
    <property type="entry name" value="ABM"/>
    <property type="match status" value="1"/>
</dbReference>
<gene>
    <name evidence="2" type="ORF">CKF48_02480</name>
</gene>
<dbReference type="Gene3D" id="3.30.70.100">
    <property type="match status" value="1"/>
</dbReference>
<keyword evidence="2" id="KW-0560">Oxidoreductase</keyword>
<keyword evidence="3" id="KW-1185">Reference proteome</keyword>
<evidence type="ECO:0000313" key="3">
    <source>
        <dbReference type="Proteomes" id="UP000215137"/>
    </source>
</evidence>
<dbReference type="InterPro" id="IPR011008">
    <property type="entry name" value="Dimeric_a/b-barrel"/>
</dbReference>
<keyword evidence="2" id="KW-0503">Monooxygenase</keyword>
<reference evidence="2 3" key="1">
    <citation type="submission" date="2017-08" db="EMBL/GenBank/DDBJ databases">
        <title>Complete Genome Sequence of Bacillus kochii Oregon-R-modENCODE STRAIN BDGP4, isolated from Drosophila melanogaster gut.</title>
        <authorList>
            <person name="Wan K.H."/>
            <person name="Yu C."/>
            <person name="Park S."/>
            <person name="Hammonds A.S."/>
            <person name="Booth B.W."/>
            <person name="Celniker S.E."/>
        </authorList>
    </citation>
    <scope>NUCLEOTIDE SEQUENCE [LARGE SCALE GENOMIC DNA]</scope>
    <source>
        <strain evidence="2 3">BDGP4</strain>
    </source>
</reference>
<evidence type="ECO:0000313" key="2">
    <source>
        <dbReference type="EMBL" id="ASV66302.1"/>
    </source>
</evidence>
<dbReference type="KEGG" id="bko:CKF48_02480"/>